<dbReference type="Pfam" id="PF08124">
    <property type="entry name" value="Lyase_8_N"/>
    <property type="match status" value="1"/>
</dbReference>
<dbReference type="CDD" id="cd01083">
    <property type="entry name" value="GAG_Lyase"/>
    <property type="match status" value="1"/>
</dbReference>
<dbReference type="PANTHER" id="PTHR38481">
    <property type="entry name" value="HYALURONATE LYASE"/>
    <property type="match status" value="1"/>
</dbReference>
<feature type="signal peptide" evidence="8">
    <location>
        <begin position="1"/>
        <end position="25"/>
    </location>
</feature>
<evidence type="ECO:0000256" key="2">
    <source>
        <dbReference type="ARBA" id="ARBA00006699"/>
    </source>
</evidence>
<evidence type="ECO:0000256" key="5">
    <source>
        <dbReference type="ARBA" id="ARBA00022837"/>
    </source>
</evidence>
<dbReference type="SUPFAM" id="SSF48230">
    <property type="entry name" value="Chondroitin AC/alginate lyase"/>
    <property type="match status" value="1"/>
</dbReference>
<evidence type="ECO:0000313" key="12">
    <source>
        <dbReference type="EMBL" id="SFS59578.1"/>
    </source>
</evidence>
<dbReference type="InterPro" id="IPR011013">
    <property type="entry name" value="Gal_mutarotase_sf_dom"/>
</dbReference>
<evidence type="ECO:0000256" key="3">
    <source>
        <dbReference type="ARBA" id="ARBA00011245"/>
    </source>
</evidence>
<dbReference type="RefSeq" id="WP_170852591.1">
    <property type="nucleotide sequence ID" value="NZ_FOZZ01000003.1"/>
</dbReference>
<dbReference type="AlphaFoldDB" id="A0A1I6R510"/>
<dbReference type="EMBL" id="FOZZ01000003">
    <property type="protein sequence ID" value="SFS59578.1"/>
    <property type="molecule type" value="Genomic_DNA"/>
</dbReference>
<dbReference type="GO" id="GO:0030246">
    <property type="term" value="F:carbohydrate binding"/>
    <property type="evidence" value="ECO:0007669"/>
    <property type="project" value="InterPro"/>
</dbReference>
<dbReference type="GO" id="GO:0005975">
    <property type="term" value="P:carbohydrate metabolic process"/>
    <property type="evidence" value="ECO:0007669"/>
    <property type="project" value="InterPro"/>
</dbReference>
<evidence type="ECO:0000256" key="8">
    <source>
        <dbReference type="SAM" id="SignalP"/>
    </source>
</evidence>
<feature type="domain" description="Polysaccharide lyase 8 N-terminal alpha-helical" evidence="11">
    <location>
        <begin position="61"/>
        <end position="329"/>
    </location>
</feature>
<dbReference type="SUPFAM" id="SSF49863">
    <property type="entry name" value="Hyaluronate lyase-like, C-terminal domain"/>
    <property type="match status" value="1"/>
</dbReference>
<dbReference type="Gene3D" id="2.70.98.10">
    <property type="match status" value="1"/>
</dbReference>
<evidence type="ECO:0000259" key="10">
    <source>
        <dbReference type="Pfam" id="PF02884"/>
    </source>
</evidence>
<feature type="domain" description="Polysaccharide lyase family 8 C-terminal" evidence="10">
    <location>
        <begin position="622"/>
        <end position="690"/>
    </location>
</feature>
<dbReference type="InterPro" id="IPR014718">
    <property type="entry name" value="GH-type_carb-bd"/>
</dbReference>
<sequence length="732" mass="81324">MKIIKSIFITAVCLSGIIFSFPSLAVNLPYVMNGGAEATVYEKILGNISNLLYSEIDSYETVTSNAQRYMEAVNPDGSWDDLTYTGDKISTAHLDRLKTMALVYTNSQSDLHEDEVLHIAIVKGLQCWYDKDADHWNWFYDQIAYPQRVGEILVLMRNGVQQLPAALENALLARMKNKGGAPDQGGSQGTGANKMNIALHWIYRGCLAKDPTVLNKGIQQALFPLSFTVGEGLQPDFSYLQHGPQLYIGGYGWDIINVATRVALYIDGVSYAQDNGNLDNLSKFVRHTYLRVIRGQNYLFNAIGRSIARPRAVSQADFVNLLERMKAIDPSNASVYRSAIARLNNSQPANSGVEAAHTHYYRADYTLQTKPGYTVELRTVSDRTFRNENGNGENLEGYFLSDGATSIAVTGTEYYDVFPVWDWSMIPGVTARKGTMVRPRQWGTYGTTSFVGGVSDSIRGVSVYDLDNNSTTAKKSWFFFDDEVVCLGAGIHATGTEEVVTTLNQCLLQSNVITSTVGNVVQTYSNGNFGSDYDNNLEWVIQGNVGYVLPHGGDVGLRAKEQTGKWSTINSGRFDADVTKDVFTLWLKHGVAPTNAKYAYIIVPNVQDTSQIQDYLAKDNVQILKNEADIQAVRHKELNLYGFVFHDTTSLFDYGDIQIEVSDPCLLMVHPLPSGELRLHVADPTKSLARVSIKMTWPRFTERIEVHVDLELPTTVETAGKSVVAYITNHRL</sequence>
<organism evidence="12 13">
    <name type="scientific">Sphingobacterium wenxiniae</name>
    <dbReference type="NCBI Taxonomy" id="683125"/>
    <lineage>
        <taxon>Bacteria</taxon>
        <taxon>Pseudomonadati</taxon>
        <taxon>Bacteroidota</taxon>
        <taxon>Sphingobacteriia</taxon>
        <taxon>Sphingobacteriales</taxon>
        <taxon>Sphingobacteriaceae</taxon>
        <taxon>Sphingobacterium</taxon>
    </lineage>
</organism>
<gene>
    <name evidence="12" type="ORF">SAMN05660206_10383</name>
</gene>
<feature type="domain" description="Polysaccharide lyase family 8 central" evidence="9">
    <location>
        <begin position="357"/>
        <end position="606"/>
    </location>
</feature>
<evidence type="ECO:0000256" key="1">
    <source>
        <dbReference type="ARBA" id="ARBA00001913"/>
    </source>
</evidence>
<dbReference type="Pfam" id="PF02884">
    <property type="entry name" value="Lyase_8_C"/>
    <property type="match status" value="1"/>
</dbReference>
<name>A0A1I6R510_9SPHI</name>
<dbReference type="Pfam" id="PF02278">
    <property type="entry name" value="Lyase_8"/>
    <property type="match status" value="1"/>
</dbReference>
<proteinExistence type="inferred from homology"/>
<feature type="active site" evidence="7">
    <location>
        <position position="251"/>
    </location>
</feature>
<protein>
    <submittedName>
        <fullName evidence="12">Chondroitin AC lyase</fullName>
    </submittedName>
</protein>
<keyword evidence="4 8" id="KW-0732">Signal</keyword>
<evidence type="ECO:0000259" key="9">
    <source>
        <dbReference type="Pfam" id="PF02278"/>
    </source>
</evidence>
<reference evidence="12 13" key="1">
    <citation type="submission" date="2016-10" db="EMBL/GenBank/DDBJ databases">
        <authorList>
            <person name="de Groot N.N."/>
        </authorList>
    </citation>
    <scope>NUCLEOTIDE SEQUENCE [LARGE SCALE GENOMIC DNA]</scope>
    <source>
        <strain evidence="12 13">DSM 22789</strain>
    </source>
</reference>
<feature type="active site" evidence="7">
    <location>
        <position position="305"/>
    </location>
</feature>
<dbReference type="InterPro" id="IPR004103">
    <property type="entry name" value="Lyase_8_C"/>
</dbReference>
<dbReference type="GO" id="GO:0016837">
    <property type="term" value="F:carbon-oxygen lyase activity, acting on polysaccharides"/>
    <property type="evidence" value="ECO:0007669"/>
    <property type="project" value="UniProtKB-ARBA"/>
</dbReference>
<evidence type="ECO:0000259" key="11">
    <source>
        <dbReference type="Pfam" id="PF08124"/>
    </source>
</evidence>
<evidence type="ECO:0000256" key="6">
    <source>
        <dbReference type="ARBA" id="ARBA00023239"/>
    </source>
</evidence>
<feature type="active site" evidence="7">
    <location>
        <position position="242"/>
    </location>
</feature>
<comment type="similarity">
    <text evidence="2">Belongs to the polysaccharide lyase 8 family.</text>
</comment>
<comment type="cofactor">
    <cofactor evidence="1">
        <name>Ca(2+)</name>
        <dbReference type="ChEBI" id="CHEBI:29108"/>
    </cofactor>
</comment>
<dbReference type="InterPro" id="IPR038970">
    <property type="entry name" value="Lyase_8"/>
</dbReference>
<dbReference type="Proteomes" id="UP000198785">
    <property type="component" value="Unassembled WGS sequence"/>
</dbReference>
<evidence type="ECO:0000313" key="13">
    <source>
        <dbReference type="Proteomes" id="UP000198785"/>
    </source>
</evidence>
<dbReference type="Gene3D" id="1.50.10.100">
    <property type="entry name" value="Chondroitin AC/alginate lyase"/>
    <property type="match status" value="1"/>
</dbReference>
<keyword evidence="6 12" id="KW-0456">Lyase</keyword>
<accession>A0A1I6R510</accession>
<keyword evidence="13" id="KW-1185">Reference proteome</keyword>
<keyword evidence="5" id="KW-0106">Calcium</keyword>
<dbReference type="SUPFAM" id="SSF74650">
    <property type="entry name" value="Galactose mutarotase-like"/>
    <property type="match status" value="1"/>
</dbReference>
<dbReference type="InterPro" id="IPR008929">
    <property type="entry name" value="Chondroitin_lyas"/>
</dbReference>
<dbReference type="PANTHER" id="PTHR38481:SF1">
    <property type="entry name" value="HYALURONATE LYASE"/>
    <property type="match status" value="1"/>
</dbReference>
<dbReference type="Gene3D" id="2.60.220.10">
    <property type="entry name" value="Polysaccharide lyase family 8-like, C-terminal"/>
    <property type="match status" value="1"/>
</dbReference>
<evidence type="ECO:0000256" key="4">
    <source>
        <dbReference type="ARBA" id="ARBA00022729"/>
    </source>
</evidence>
<evidence type="ECO:0000256" key="7">
    <source>
        <dbReference type="PIRSR" id="PIRSR638970-1"/>
    </source>
</evidence>
<feature type="chain" id="PRO_5011659521" evidence="8">
    <location>
        <begin position="26"/>
        <end position="732"/>
    </location>
</feature>
<dbReference type="InterPro" id="IPR011071">
    <property type="entry name" value="Lyase_8-like_C"/>
</dbReference>
<dbReference type="InterPro" id="IPR012970">
    <property type="entry name" value="Lyase_8_alpha_N"/>
</dbReference>
<dbReference type="InterPro" id="IPR003159">
    <property type="entry name" value="Lyase_8_central_dom"/>
</dbReference>
<comment type="subunit">
    <text evidence="3">Monomer.</text>
</comment>
<dbReference type="GO" id="GO:0005576">
    <property type="term" value="C:extracellular region"/>
    <property type="evidence" value="ECO:0007669"/>
    <property type="project" value="InterPro"/>
</dbReference>
<dbReference type="STRING" id="683125.SAMN05660206_10383"/>